<feature type="transmembrane region" description="Helical" evidence="1">
    <location>
        <begin position="220"/>
        <end position="241"/>
    </location>
</feature>
<gene>
    <name evidence="2" type="ORF">NGB36_24030</name>
</gene>
<feature type="transmembrane region" description="Helical" evidence="1">
    <location>
        <begin position="139"/>
        <end position="163"/>
    </location>
</feature>
<reference evidence="2" key="1">
    <citation type="submission" date="2022-06" db="EMBL/GenBank/DDBJ databases">
        <title>Draft genome sequence of Streptomyces sp. RB6PN25 isolated from peat swamp forest in Thailand.</title>
        <authorList>
            <person name="Duangmal K."/>
            <person name="Klaysubun C."/>
        </authorList>
    </citation>
    <scope>NUCLEOTIDE SEQUENCE</scope>
    <source>
        <strain evidence="2">RB6PN25</strain>
    </source>
</reference>
<feature type="transmembrane region" description="Helical" evidence="1">
    <location>
        <begin position="170"/>
        <end position="187"/>
    </location>
</feature>
<organism evidence="2 3">
    <name type="scientific">Streptomyces humicola</name>
    <dbReference type="NCBI Taxonomy" id="2953240"/>
    <lineage>
        <taxon>Bacteria</taxon>
        <taxon>Bacillati</taxon>
        <taxon>Actinomycetota</taxon>
        <taxon>Actinomycetes</taxon>
        <taxon>Kitasatosporales</taxon>
        <taxon>Streptomycetaceae</taxon>
        <taxon>Streptomyces</taxon>
    </lineage>
</organism>
<dbReference type="RefSeq" id="WP_255922547.1">
    <property type="nucleotide sequence ID" value="NZ_JANFNG010000023.1"/>
</dbReference>
<dbReference type="Proteomes" id="UP001057702">
    <property type="component" value="Unassembled WGS sequence"/>
</dbReference>
<sequence length="270" mass="29161">MMRPYRLATRYALAEQAGNRFALTLVAAFVPLWVALMDWVVPHTAVAFHYRAGDRTLGVDGQHLSLLTGALNAVTLIVGFMMFSAARRCAPFERRLIHCGFPARSLLAAKLTMLTVVAFLTTAYTTALVRMFWTPEQLLPLGLSLLAAAFAYGGLGILVAVALPGQLEGMFVIVMTSLVDTTIQNPMGNPAADKSVLRYFPAYGPMQSAVGAGFTRHTPWPYTALAAAWLAGTALVGLTVLHLRTRSRYPMAPAPAQARSVPEATARAQR</sequence>
<comment type="caution">
    <text evidence="2">The sequence shown here is derived from an EMBL/GenBank/DDBJ whole genome shotgun (WGS) entry which is preliminary data.</text>
</comment>
<keyword evidence="3" id="KW-1185">Reference proteome</keyword>
<name>A0ABT1Q0W7_9ACTN</name>
<feature type="transmembrane region" description="Helical" evidence="1">
    <location>
        <begin position="107"/>
        <end position="133"/>
    </location>
</feature>
<evidence type="ECO:0000313" key="3">
    <source>
        <dbReference type="Proteomes" id="UP001057702"/>
    </source>
</evidence>
<feature type="transmembrane region" description="Helical" evidence="1">
    <location>
        <begin position="21"/>
        <end position="41"/>
    </location>
</feature>
<evidence type="ECO:0000256" key="1">
    <source>
        <dbReference type="SAM" id="Phobius"/>
    </source>
</evidence>
<proteinExistence type="predicted"/>
<keyword evidence="1" id="KW-1133">Transmembrane helix</keyword>
<keyword evidence="1" id="KW-0812">Transmembrane</keyword>
<protein>
    <submittedName>
        <fullName evidence="2">ABC transporter permease</fullName>
    </submittedName>
</protein>
<feature type="transmembrane region" description="Helical" evidence="1">
    <location>
        <begin position="61"/>
        <end position="86"/>
    </location>
</feature>
<keyword evidence="1" id="KW-0472">Membrane</keyword>
<dbReference type="EMBL" id="JANFNG010000023">
    <property type="protein sequence ID" value="MCQ4083582.1"/>
    <property type="molecule type" value="Genomic_DNA"/>
</dbReference>
<accession>A0ABT1Q0W7</accession>
<evidence type="ECO:0000313" key="2">
    <source>
        <dbReference type="EMBL" id="MCQ4083582.1"/>
    </source>
</evidence>